<evidence type="ECO:0000313" key="3">
    <source>
        <dbReference type="Proteomes" id="UP001206925"/>
    </source>
</evidence>
<dbReference type="Proteomes" id="UP001206925">
    <property type="component" value="Unassembled WGS sequence"/>
</dbReference>
<dbReference type="EMBL" id="JAMZMK010006569">
    <property type="protein sequence ID" value="KAI7748282.1"/>
    <property type="molecule type" value="Genomic_DNA"/>
</dbReference>
<dbReference type="InterPro" id="IPR055315">
    <property type="entry name" value="Cramped-like"/>
</dbReference>
<comment type="caution">
    <text evidence="2">The sequence shown here is derived from an EMBL/GenBank/DDBJ whole genome shotgun (WGS) entry which is preliminary data.</text>
</comment>
<evidence type="ECO:0000313" key="2">
    <source>
        <dbReference type="EMBL" id="KAI7748282.1"/>
    </source>
</evidence>
<name>A0AAD5CVC0_AMBAR</name>
<accession>A0AAD5CVC0</accession>
<organism evidence="2 3">
    <name type="scientific">Ambrosia artemisiifolia</name>
    <name type="common">Common ragweed</name>
    <dbReference type="NCBI Taxonomy" id="4212"/>
    <lineage>
        <taxon>Eukaryota</taxon>
        <taxon>Viridiplantae</taxon>
        <taxon>Streptophyta</taxon>
        <taxon>Embryophyta</taxon>
        <taxon>Tracheophyta</taxon>
        <taxon>Spermatophyta</taxon>
        <taxon>Magnoliopsida</taxon>
        <taxon>eudicotyledons</taxon>
        <taxon>Gunneridae</taxon>
        <taxon>Pentapetalae</taxon>
        <taxon>asterids</taxon>
        <taxon>campanulids</taxon>
        <taxon>Asterales</taxon>
        <taxon>Asteraceae</taxon>
        <taxon>Asteroideae</taxon>
        <taxon>Heliantheae alliance</taxon>
        <taxon>Heliantheae</taxon>
        <taxon>Ambrosia</taxon>
    </lineage>
</organism>
<reference evidence="2" key="1">
    <citation type="submission" date="2022-06" db="EMBL/GenBank/DDBJ databases">
        <title>Uncovering the hologenomic basis of an extraordinary plant invasion.</title>
        <authorList>
            <person name="Bieker V.C."/>
            <person name="Martin M.D."/>
            <person name="Gilbert T."/>
            <person name="Hodgins K."/>
            <person name="Battlay P."/>
            <person name="Petersen B."/>
            <person name="Wilson J."/>
        </authorList>
    </citation>
    <scope>NUCLEOTIDE SEQUENCE</scope>
    <source>
        <strain evidence="2">AA19_3_7</strain>
        <tissue evidence="2">Leaf</tissue>
    </source>
</reference>
<feature type="region of interest" description="Disordered" evidence="1">
    <location>
        <begin position="1"/>
        <end position="41"/>
    </location>
</feature>
<dbReference type="GO" id="GO:0003682">
    <property type="term" value="F:chromatin binding"/>
    <property type="evidence" value="ECO:0007669"/>
    <property type="project" value="InterPro"/>
</dbReference>
<keyword evidence="3" id="KW-1185">Reference proteome</keyword>
<feature type="compositionally biased region" description="Basic and acidic residues" evidence="1">
    <location>
        <begin position="1"/>
        <end position="10"/>
    </location>
</feature>
<dbReference type="PANTHER" id="PTHR21677:SF4">
    <property type="entry name" value="TSL-KINASE INTERACTING-LIKE PROTEIN"/>
    <property type="match status" value="1"/>
</dbReference>
<sequence>MKANVQRKENIAPPPGRNVAATSKVKKATNTQKRPPRKASGVLSVSAAEVVNRQLSVSEECMGTKKEVDPLTKIKLQLFPIDEVTRIGLEKISSVIKHIHTKWSGSRVAIGEPMLLPYDTNLRQSPMSRRWTSKDSNISAGDVYMAVHSPAIFRLSYGWFSDNQPQGVSAATDVHNCIKSEGIHKQTETSEDRNCVDTTNQVAVTEHLDTDVKIGESQELSGLMDDNLTNLSMGGLFSLEGNNDLKCCQPSTDISIGGLLSEASLQGKLNHEAPIPTPVTWDDNLTVLSIGGLLSEASLQAKINNKSDGGFISDSLDAMVSSHVKTNSCSSILDAEETCHAFAFRKFSSSSKNVRVTARSTQDSTSNPFRFPYLPEQQQVERQAENACGPGEDSTSLGLRGITWNESLGPFDLGNSMPWKVFGGGNI</sequence>
<evidence type="ECO:0008006" key="4">
    <source>
        <dbReference type="Google" id="ProtNLM"/>
    </source>
</evidence>
<proteinExistence type="predicted"/>
<dbReference type="AlphaFoldDB" id="A0AAD5CVC0"/>
<dbReference type="GO" id="GO:0007389">
    <property type="term" value="P:pattern specification process"/>
    <property type="evidence" value="ECO:0007669"/>
    <property type="project" value="TreeGrafter"/>
</dbReference>
<dbReference type="PANTHER" id="PTHR21677">
    <property type="entry name" value="CRAMPED PROTEIN"/>
    <property type="match status" value="1"/>
</dbReference>
<protein>
    <recommendedName>
        <fullName evidence="4">TSL-kinase interacting protein 1</fullName>
    </recommendedName>
</protein>
<gene>
    <name evidence="2" type="ORF">M8C21_021026</name>
</gene>
<dbReference type="GO" id="GO:0005634">
    <property type="term" value="C:nucleus"/>
    <property type="evidence" value="ECO:0007669"/>
    <property type="project" value="TreeGrafter"/>
</dbReference>
<evidence type="ECO:0000256" key="1">
    <source>
        <dbReference type="SAM" id="MobiDB-lite"/>
    </source>
</evidence>